<protein>
    <submittedName>
        <fullName evidence="1">Uncharacterized protein</fullName>
    </submittedName>
</protein>
<keyword evidence="2" id="KW-1185">Reference proteome</keyword>
<dbReference type="EMBL" id="BMAO01029171">
    <property type="protein sequence ID" value="GFR29872.1"/>
    <property type="molecule type" value="Genomic_DNA"/>
</dbReference>
<dbReference type="Proteomes" id="UP000887116">
    <property type="component" value="Unassembled WGS sequence"/>
</dbReference>
<sequence>MSVKNPSELEKFMKAATEIMKEGQFDLRGWESNKLYVCPRSSPSTNVLGLIWNKDSDTLKIDSESLKLEEPGTLTKRKILSLTSRIFDPMV</sequence>
<proteinExistence type="predicted"/>
<accession>A0A8X6M2T1</accession>
<comment type="caution">
    <text evidence="1">The sequence shown here is derived from an EMBL/GenBank/DDBJ whole genome shotgun (WGS) entry which is preliminary data.</text>
</comment>
<dbReference type="OrthoDB" id="6426669at2759"/>
<gene>
    <name evidence="1" type="primary">AVEN_144047_1</name>
    <name evidence="1" type="ORF">TNCT_153521</name>
</gene>
<evidence type="ECO:0000313" key="2">
    <source>
        <dbReference type="Proteomes" id="UP000887116"/>
    </source>
</evidence>
<name>A0A8X6M2T1_TRICU</name>
<dbReference type="AlphaFoldDB" id="A0A8X6M2T1"/>
<reference evidence="1" key="1">
    <citation type="submission" date="2020-07" db="EMBL/GenBank/DDBJ databases">
        <title>Multicomponent nature underlies the extraordinary mechanical properties of spider dragline silk.</title>
        <authorList>
            <person name="Kono N."/>
            <person name="Nakamura H."/>
            <person name="Mori M."/>
            <person name="Yoshida Y."/>
            <person name="Ohtoshi R."/>
            <person name="Malay A.D."/>
            <person name="Moran D.A.P."/>
            <person name="Tomita M."/>
            <person name="Numata K."/>
            <person name="Arakawa K."/>
        </authorList>
    </citation>
    <scope>NUCLEOTIDE SEQUENCE</scope>
</reference>
<organism evidence="1 2">
    <name type="scientific">Trichonephila clavata</name>
    <name type="common">Joro spider</name>
    <name type="synonym">Nephila clavata</name>
    <dbReference type="NCBI Taxonomy" id="2740835"/>
    <lineage>
        <taxon>Eukaryota</taxon>
        <taxon>Metazoa</taxon>
        <taxon>Ecdysozoa</taxon>
        <taxon>Arthropoda</taxon>
        <taxon>Chelicerata</taxon>
        <taxon>Arachnida</taxon>
        <taxon>Araneae</taxon>
        <taxon>Araneomorphae</taxon>
        <taxon>Entelegynae</taxon>
        <taxon>Araneoidea</taxon>
        <taxon>Nephilidae</taxon>
        <taxon>Trichonephila</taxon>
    </lineage>
</organism>
<evidence type="ECO:0000313" key="1">
    <source>
        <dbReference type="EMBL" id="GFR29872.1"/>
    </source>
</evidence>